<dbReference type="GO" id="GO:0009279">
    <property type="term" value="C:cell outer membrane"/>
    <property type="evidence" value="ECO:0007669"/>
    <property type="project" value="UniProtKB-SubCell"/>
</dbReference>
<keyword evidence="4" id="KW-0675">Receptor</keyword>
<keyword evidence="1" id="KW-0813">Transport</keyword>
<feature type="transmembrane region" description="Helical" evidence="2">
    <location>
        <begin position="6"/>
        <end position="22"/>
    </location>
</feature>
<proteinExistence type="inferred from homology"/>
<dbReference type="EMBL" id="FOFN01000003">
    <property type="protein sequence ID" value="SEQ88074.1"/>
    <property type="molecule type" value="Genomic_DNA"/>
</dbReference>
<organism evidence="4 5">
    <name type="scientific">Hyunsoonleella jejuensis</name>
    <dbReference type="NCBI Taxonomy" id="419940"/>
    <lineage>
        <taxon>Bacteria</taxon>
        <taxon>Pseudomonadati</taxon>
        <taxon>Bacteroidota</taxon>
        <taxon>Flavobacteriia</taxon>
        <taxon>Flavobacteriales</taxon>
        <taxon>Flavobacteriaceae</taxon>
    </lineage>
</organism>
<dbReference type="InterPro" id="IPR052173">
    <property type="entry name" value="Beta-lactam_resp_regulator"/>
</dbReference>
<feature type="transmembrane region" description="Helical" evidence="2">
    <location>
        <begin position="85"/>
        <end position="111"/>
    </location>
</feature>
<gene>
    <name evidence="4" type="ORF">SAMN05421824_2592</name>
</gene>
<dbReference type="OrthoDB" id="1522859at2"/>
<keyword evidence="1" id="KW-1134">Transmembrane beta strand</keyword>
<accession>A0A1H9JMB6</accession>
<evidence type="ECO:0000313" key="5">
    <source>
        <dbReference type="Proteomes" id="UP000198999"/>
    </source>
</evidence>
<evidence type="ECO:0000313" key="4">
    <source>
        <dbReference type="EMBL" id="SEQ88074.1"/>
    </source>
</evidence>
<keyword evidence="1" id="KW-0998">Cell outer membrane</keyword>
<dbReference type="Pfam" id="PF05569">
    <property type="entry name" value="Peptidase_M56"/>
    <property type="match status" value="1"/>
</dbReference>
<dbReference type="Proteomes" id="UP000198999">
    <property type="component" value="Unassembled WGS sequence"/>
</dbReference>
<dbReference type="InterPro" id="IPR039426">
    <property type="entry name" value="TonB-dep_rcpt-like"/>
</dbReference>
<reference evidence="4 5" key="1">
    <citation type="submission" date="2016-10" db="EMBL/GenBank/DDBJ databases">
        <authorList>
            <person name="de Groot N.N."/>
        </authorList>
    </citation>
    <scope>NUCLEOTIDE SEQUENCE [LARGE SCALE GENOMIC DNA]</scope>
    <source>
        <strain evidence="4 5">DSM 21035</strain>
    </source>
</reference>
<keyword evidence="2" id="KW-1133">Transmembrane helix</keyword>
<dbReference type="PANTHER" id="PTHR34978">
    <property type="entry name" value="POSSIBLE SENSOR-TRANSDUCER PROTEIN BLAR"/>
    <property type="match status" value="1"/>
</dbReference>
<dbReference type="InterPro" id="IPR037066">
    <property type="entry name" value="Plug_dom_sf"/>
</dbReference>
<dbReference type="AlphaFoldDB" id="A0A1H9JMB6"/>
<dbReference type="CDD" id="cd07341">
    <property type="entry name" value="M56_BlaR1_MecR1_like"/>
    <property type="match status" value="1"/>
</dbReference>
<dbReference type="STRING" id="419940.SAMN05421824_2592"/>
<keyword evidence="5" id="KW-1185">Reference proteome</keyword>
<dbReference type="PANTHER" id="PTHR34978:SF3">
    <property type="entry name" value="SLR0241 PROTEIN"/>
    <property type="match status" value="1"/>
</dbReference>
<dbReference type="PROSITE" id="PS52016">
    <property type="entry name" value="TONB_DEPENDENT_REC_3"/>
    <property type="match status" value="1"/>
</dbReference>
<comment type="subcellular location">
    <subcellularLocation>
        <location evidence="1">Cell outer membrane</location>
        <topology evidence="1">Multi-pass membrane protein</topology>
    </subcellularLocation>
</comment>
<feature type="transmembrane region" description="Helical" evidence="2">
    <location>
        <begin position="34"/>
        <end position="54"/>
    </location>
</feature>
<sequence>MEYLLKTCGIVVIFYLFYLVFLKKETFFKWNRLFLIGGLVLAAVLPDIIIPVYVEYTPIDTSNFVLEASEINNTNPSLGTEEFLALLYLSGVVCFLVHFIFQFFSLMTIIWNSKQKRIGKYIYVETKKQVLPFSFFNWIVYNPNGFNNPELEQILTHERMHADQYHSIDVLLSQMFCILLWFNPFVWLYAKSLKQNLEFLADHSAIKQSKCKTSYQYTLLKASVPTYQLVLSNNFYNSLIKKRIVMLHKSQSKKTNHLKFLLIAPVLAIFLMSFNTEAVFIQKETTPVYNISTEAELDVPNMDAIKPAEKTSIPKIAATNKLVSKKVAVKAEPKATITAQDKKPDEIIIITKNTSDDELNTIAASQKENGITLNISGVQRNKDGEITAINIIAKTAASNANYSVNSDNPIKSIIIQYDSDDNSISIGNAKYSNNYAFVSSDGKKKVISAGKNKNLVIVEEIREEKGDSEDDVIEEVITITETNAAENKKVIIKNNEESEVIIKTSDTQNPIYIIDGKEVKQKKLEKINPNTIESINVLKGDGAIEAYGDKGKNGVVEIHTKKKK</sequence>
<evidence type="ECO:0000256" key="1">
    <source>
        <dbReference type="PROSITE-ProRule" id="PRU01360"/>
    </source>
</evidence>
<comment type="similarity">
    <text evidence="1">Belongs to the TonB-dependent receptor family.</text>
</comment>
<feature type="domain" description="Peptidase M56" evidence="3">
    <location>
        <begin position="145"/>
        <end position="247"/>
    </location>
</feature>
<dbReference type="InterPro" id="IPR008756">
    <property type="entry name" value="Peptidase_M56"/>
</dbReference>
<protein>
    <submittedName>
        <fullName evidence="4">TonB-dependent Receptor Plug Domain</fullName>
    </submittedName>
</protein>
<dbReference type="RefSeq" id="WP_092580192.1">
    <property type="nucleotide sequence ID" value="NZ_FOFN01000003.1"/>
</dbReference>
<dbReference type="Gene3D" id="2.170.130.10">
    <property type="entry name" value="TonB-dependent receptor, plug domain"/>
    <property type="match status" value="1"/>
</dbReference>
<keyword evidence="1 2" id="KW-0472">Membrane</keyword>
<keyword evidence="1 2" id="KW-0812">Transmembrane</keyword>
<evidence type="ECO:0000256" key="2">
    <source>
        <dbReference type="SAM" id="Phobius"/>
    </source>
</evidence>
<name>A0A1H9JMB6_9FLAO</name>
<evidence type="ECO:0000259" key="3">
    <source>
        <dbReference type="Pfam" id="PF05569"/>
    </source>
</evidence>
<feature type="transmembrane region" description="Helical" evidence="2">
    <location>
        <begin position="170"/>
        <end position="190"/>
    </location>
</feature>